<comment type="caution">
    <text evidence="2">The sequence shown here is derived from an EMBL/GenBank/DDBJ whole genome shotgun (WGS) entry which is preliminary data.</text>
</comment>
<gene>
    <name evidence="2" type="ORF">TPAB3V08_LOCUS443</name>
</gene>
<evidence type="ECO:0000313" key="3">
    <source>
        <dbReference type="Proteomes" id="UP001153148"/>
    </source>
</evidence>
<dbReference type="EMBL" id="CAJPIN010000347">
    <property type="protein sequence ID" value="CAG2053386.1"/>
    <property type="molecule type" value="Genomic_DNA"/>
</dbReference>
<keyword evidence="3" id="KW-1185">Reference proteome</keyword>
<accession>A0ABN7NC05</accession>
<keyword evidence="1" id="KW-0812">Transmembrane</keyword>
<evidence type="ECO:0000313" key="2">
    <source>
        <dbReference type="EMBL" id="CAG2053386.1"/>
    </source>
</evidence>
<protein>
    <submittedName>
        <fullName evidence="2">Uncharacterized protein</fullName>
    </submittedName>
</protein>
<evidence type="ECO:0000256" key="1">
    <source>
        <dbReference type="SAM" id="Phobius"/>
    </source>
</evidence>
<sequence length="119" mass="13001">MASNSVKISEGHQQRLSLPVTLPHTTLTTPISISDYLWENLTTSPLPTTDPEQEWTDVLATILKASAMIFIIIAAILGNLLVIVSVMRTPETSYHNELFRGVFSFCGHVGGHAGHDVQC</sequence>
<organism evidence="2 3">
    <name type="scientific">Timema podura</name>
    <name type="common">Walking stick</name>
    <dbReference type="NCBI Taxonomy" id="61482"/>
    <lineage>
        <taxon>Eukaryota</taxon>
        <taxon>Metazoa</taxon>
        <taxon>Ecdysozoa</taxon>
        <taxon>Arthropoda</taxon>
        <taxon>Hexapoda</taxon>
        <taxon>Insecta</taxon>
        <taxon>Pterygota</taxon>
        <taxon>Neoptera</taxon>
        <taxon>Polyneoptera</taxon>
        <taxon>Phasmatodea</taxon>
        <taxon>Timematodea</taxon>
        <taxon>Timematoidea</taxon>
        <taxon>Timematidae</taxon>
        <taxon>Timema</taxon>
    </lineage>
</organism>
<reference evidence="2" key="1">
    <citation type="submission" date="2021-03" db="EMBL/GenBank/DDBJ databases">
        <authorList>
            <person name="Tran Van P."/>
        </authorList>
    </citation>
    <scope>NUCLEOTIDE SEQUENCE</scope>
</reference>
<keyword evidence="1" id="KW-0472">Membrane</keyword>
<feature type="transmembrane region" description="Helical" evidence="1">
    <location>
        <begin position="65"/>
        <end position="86"/>
    </location>
</feature>
<proteinExistence type="predicted"/>
<dbReference type="Proteomes" id="UP001153148">
    <property type="component" value="Unassembled WGS sequence"/>
</dbReference>
<keyword evidence="1" id="KW-1133">Transmembrane helix</keyword>
<name>A0ABN7NC05_TIMPD</name>